<dbReference type="InterPro" id="IPR035929">
    <property type="entry name" value="CoaB-like_sf"/>
</dbReference>
<dbReference type="EMBL" id="AP011769">
    <property type="protein sequence ID" value="BAL57185.1"/>
    <property type="molecule type" value="Genomic_DNA"/>
</dbReference>
<feature type="domain" description="DNA/pantothenate metabolism flavoprotein C-terminal" evidence="1">
    <location>
        <begin position="59"/>
        <end position="272"/>
    </location>
</feature>
<dbReference type="InterPro" id="IPR036551">
    <property type="entry name" value="Flavin_trans-like"/>
</dbReference>
<proteinExistence type="predicted"/>
<organism evidence="2">
    <name type="scientific">uncultured prokaryote</name>
    <dbReference type="NCBI Taxonomy" id="198431"/>
    <lineage>
        <taxon>unclassified sequences</taxon>
        <taxon>environmental samples</taxon>
    </lineage>
</organism>
<dbReference type="Gene3D" id="3.40.50.10300">
    <property type="entry name" value="CoaB-like"/>
    <property type="match status" value="1"/>
</dbReference>
<dbReference type="InterPro" id="IPR005252">
    <property type="entry name" value="CoaBC"/>
</dbReference>
<dbReference type="GO" id="GO:0015941">
    <property type="term" value="P:pantothenate catabolic process"/>
    <property type="evidence" value="ECO:0007669"/>
    <property type="project" value="InterPro"/>
</dbReference>
<dbReference type="AlphaFoldDB" id="H5SLZ9"/>
<dbReference type="InterPro" id="IPR007085">
    <property type="entry name" value="DNA/pantothenate-metab_flavo_C"/>
</dbReference>
<dbReference type="Gene3D" id="3.40.50.1950">
    <property type="entry name" value="Flavin prenyltransferase-like"/>
    <property type="match status" value="1"/>
</dbReference>
<dbReference type="Pfam" id="PF04127">
    <property type="entry name" value="DFP"/>
    <property type="match status" value="1"/>
</dbReference>
<name>H5SLZ9_9ZZZZ</name>
<dbReference type="GO" id="GO:0010181">
    <property type="term" value="F:FMN binding"/>
    <property type="evidence" value="ECO:0007669"/>
    <property type="project" value="InterPro"/>
</dbReference>
<protein>
    <submittedName>
        <fullName evidence="2">Phosphopantothenoylcysteine decarboxylase / phosphopantothenate--cysteine ligase</fullName>
    </submittedName>
</protein>
<dbReference type="SUPFAM" id="SSF52507">
    <property type="entry name" value="Homo-oligomeric flavin-containing Cys decarboxylases, HFCD"/>
    <property type="match status" value="1"/>
</dbReference>
<evidence type="ECO:0000313" key="2">
    <source>
        <dbReference type="EMBL" id="BAL57185.1"/>
    </source>
</evidence>
<dbReference type="GO" id="GO:0004633">
    <property type="term" value="F:phosphopantothenoylcysteine decarboxylase activity"/>
    <property type="evidence" value="ECO:0007669"/>
    <property type="project" value="InterPro"/>
</dbReference>
<evidence type="ECO:0000259" key="1">
    <source>
        <dbReference type="Pfam" id="PF04127"/>
    </source>
</evidence>
<dbReference type="GO" id="GO:0015937">
    <property type="term" value="P:coenzyme A biosynthetic process"/>
    <property type="evidence" value="ECO:0007669"/>
    <property type="project" value="InterPro"/>
</dbReference>
<gene>
    <name evidence="2" type="ORF">HGMM_F48B01C01</name>
</gene>
<dbReference type="GO" id="GO:0004632">
    <property type="term" value="F:phosphopantothenate--cysteine ligase activity"/>
    <property type="evidence" value="ECO:0007669"/>
    <property type="project" value="InterPro"/>
</dbReference>
<sequence length="277" mass="29743">MFEHPATQQNVQTLRARGVFILGPASGRLASGQSGPGRMLEPLELLGHVRRILGLKGPLAGRKVVVTAGGTQEPIDPVRVLTNRSSGKQGYALAQAAIDLGAEIVLISAPTALMPPVGARLVRVQTAEEMRQAVLQEVQDADLLLMAAAVADFRPRQVASQKIKKQTGLASLQLEPTADILAEVAAQRRRIQRPLLTVGFAAESQELLENATQKLQHKDLDLIAANDITAQDAGFGVDTNRVTLIYRSGRRETLPLMSKAQVAEAILSRLLDLLKAP</sequence>
<accession>H5SLZ9</accession>
<reference evidence="2" key="2">
    <citation type="journal article" date="2012" name="PLoS ONE">
        <title>A Deeply Branching Thermophilic Bacterium with an Ancient Acetyl-CoA Pathway Dominates a Subsurface Ecosystem.</title>
        <authorList>
            <person name="Takami H."/>
            <person name="Noguchi H."/>
            <person name="Takaki Y."/>
            <person name="Uchiyama I."/>
            <person name="Toyoda A."/>
            <person name="Nishi S."/>
            <person name="Chee G.-J."/>
            <person name="Arai W."/>
            <person name="Nunoura T."/>
            <person name="Itoh T."/>
            <person name="Hattori M."/>
            <person name="Takai K."/>
        </authorList>
    </citation>
    <scope>NUCLEOTIDE SEQUENCE</scope>
</reference>
<keyword evidence="2" id="KW-0436">Ligase</keyword>
<dbReference type="PANTHER" id="PTHR14359:SF6">
    <property type="entry name" value="PHOSPHOPANTOTHENOYLCYSTEINE DECARBOXYLASE"/>
    <property type="match status" value="1"/>
</dbReference>
<dbReference type="PANTHER" id="PTHR14359">
    <property type="entry name" value="HOMO-OLIGOMERIC FLAVIN CONTAINING CYS DECARBOXYLASE FAMILY"/>
    <property type="match status" value="1"/>
</dbReference>
<dbReference type="SUPFAM" id="SSF102645">
    <property type="entry name" value="CoaB-like"/>
    <property type="match status" value="1"/>
</dbReference>
<dbReference type="NCBIfam" id="TIGR00521">
    <property type="entry name" value="coaBC_dfp"/>
    <property type="match status" value="1"/>
</dbReference>
<reference evidence="2" key="1">
    <citation type="journal article" date="2005" name="Environ. Microbiol.">
        <title>Genetic and functional properties of uncultivated thermophilic crenarchaeotes from a subsurface gold mine as revealed by analysis of genome fragments.</title>
        <authorList>
            <person name="Nunoura T."/>
            <person name="Hirayama H."/>
            <person name="Takami H."/>
            <person name="Oida H."/>
            <person name="Nishi S."/>
            <person name="Shimamura S."/>
            <person name="Suzuki Y."/>
            <person name="Inagaki F."/>
            <person name="Takai K."/>
            <person name="Nealson K.H."/>
            <person name="Horikoshi K."/>
        </authorList>
    </citation>
    <scope>NUCLEOTIDE SEQUENCE</scope>
</reference>